<dbReference type="InterPro" id="IPR052942">
    <property type="entry name" value="LPS_cholinephosphotransferase"/>
</dbReference>
<evidence type="ECO:0000259" key="1">
    <source>
        <dbReference type="Pfam" id="PF04991"/>
    </source>
</evidence>
<dbReference type="EMBL" id="WKMY01000001">
    <property type="protein sequence ID" value="MRY91874.1"/>
    <property type="molecule type" value="Genomic_DNA"/>
</dbReference>
<organism evidence="2 3">
    <name type="scientific">Parabacteroides distasonis</name>
    <dbReference type="NCBI Taxonomy" id="823"/>
    <lineage>
        <taxon>Bacteria</taxon>
        <taxon>Pseudomonadati</taxon>
        <taxon>Bacteroidota</taxon>
        <taxon>Bacteroidia</taxon>
        <taxon>Bacteroidales</taxon>
        <taxon>Tannerellaceae</taxon>
        <taxon>Parabacteroides</taxon>
    </lineage>
</organism>
<protein>
    <submittedName>
        <fullName evidence="2">LicD family protein</fullName>
    </submittedName>
</protein>
<gene>
    <name evidence="2" type="ORF">GKD67_01185</name>
</gene>
<name>A0A7K0GQC6_PARDI</name>
<proteinExistence type="predicted"/>
<dbReference type="Pfam" id="PF04991">
    <property type="entry name" value="LicD"/>
    <property type="match status" value="1"/>
</dbReference>
<reference evidence="2 3" key="1">
    <citation type="journal article" date="2019" name="Nat. Med.">
        <title>A library of human gut bacterial isolates paired with longitudinal multiomics data enables mechanistic microbiome research.</title>
        <authorList>
            <person name="Poyet M."/>
            <person name="Groussin M."/>
            <person name="Gibbons S.M."/>
            <person name="Avila-Pacheco J."/>
            <person name="Jiang X."/>
            <person name="Kearney S.M."/>
            <person name="Perrotta A.R."/>
            <person name="Berdy B."/>
            <person name="Zhao S."/>
            <person name="Lieberman T.D."/>
            <person name="Swanson P.K."/>
            <person name="Smith M."/>
            <person name="Roesemann S."/>
            <person name="Alexander J.E."/>
            <person name="Rich S.A."/>
            <person name="Livny J."/>
            <person name="Vlamakis H."/>
            <person name="Clish C."/>
            <person name="Bullock K."/>
            <person name="Deik A."/>
            <person name="Scott J."/>
            <person name="Pierce K.A."/>
            <person name="Xavier R.J."/>
            <person name="Alm E.J."/>
        </authorList>
    </citation>
    <scope>NUCLEOTIDE SEQUENCE [LARGE SCALE GENOMIC DNA]</scope>
    <source>
        <strain evidence="2 3">BIOML-A9</strain>
    </source>
</reference>
<evidence type="ECO:0000313" key="2">
    <source>
        <dbReference type="EMBL" id="MRY91874.1"/>
    </source>
</evidence>
<dbReference type="PANTHER" id="PTHR43404:SF2">
    <property type="entry name" value="LIPOPOLYSACCHARIDE CHOLINEPHOSPHOTRANSFERASE LICD"/>
    <property type="match status" value="1"/>
</dbReference>
<dbReference type="Proteomes" id="UP000461276">
    <property type="component" value="Unassembled WGS sequence"/>
</dbReference>
<feature type="domain" description="LicD/FKTN/FKRP nucleotidyltransferase" evidence="1">
    <location>
        <begin position="45"/>
        <end position="278"/>
    </location>
</feature>
<dbReference type="AlphaFoldDB" id="A0A7K0GQC6"/>
<dbReference type="PANTHER" id="PTHR43404">
    <property type="entry name" value="LIPOPOLYSACCHARIDE CHOLINEPHOSPHOTRANSFERASE LICD"/>
    <property type="match status" value="1"/>
</dbReference>
<comment type="caution">
    <text evidence="2">The sequence shown here is derived from an EMBL/GenBank/DDBJ whole genome shotgun (WGS) entry which is preliminary data.</text>
</comment>
<evidence type="ECO:0000313" key="3">
    <source>
        <dbReference type="Proteomes" id="UP000461276"/>
    </source>
</evidence>
<dbReference type="RefSeq" id="WP_154394834.1">
    <property type="nucleotide sequence ID" value="NZ_CP103079.1"/>
</dbReference>
<dbReference type="GO" id="GO:0009100">
    <property type="term" value="P:glycoprotein metabolic process"/>
    <property type="evidence" value="ECO:0007669"/>
    <property type="project" value="UniProtKB-ARBA"/>
</dbReference>
<sequence>MLSIQDYVKNSETQARLGLRMPTKEELKQIQDILLDMYKDILYICEKKRLTVLLGGGSALGAVRHGGFIPWDDDIDLIIPRKDIFLFLSTFKKDFGDKYDVTSPSNGGDVPDIVPRIHRKGTLLVNLFDKRNIGPSGVSIDITIMDFVPDNKLPRFFHGVVSNIMFFLANSKGMWLCRNERSDSFFSSNIKLHLFYKFRLFVGASLFFISYRKMCLWFDKWTSLCRISNWLSIPVGREHYFGELLHKDVFYPPKEMLFEGVKAYVPNDLTTYLMNLYGEDYMSIPPVEKRESHPFVLLNL</sequence>
<dbReference type="InterPro" id="IPR007074">
    <property type="entry name" value="LicD/FKTN/FKRP_NTP_transf"/>
</dbReference>
<accession>A0A7K0GQC6</accession>